<feature type="non-terminal residue" evidence="2">
    <location>
        <position position="66"/>
    </location>
</feature>
<name>A0A2I2FLD9_ASPCN</name>
<keyword evidence="3" id="KW-1185">Reference proteome</keyword>
<proteinExistence type="predicted"/>
<protein>
    <submittedName>
        <fullName evidence="2">Uncharacterized protein</fullName>
    </submittedName>
</protein>
<evidence type="ECO:0000313" key="2">
    <source>
        <dbReference type="EMBL" id="PLB41457.1"/>
    </source>
</evidence>
<evidence type="ECO:0000313" key="3">
    <source>
        <dbReference type="Proteomes" id="UP000234585"/>
    </source>
</evidence>
<accession>A0A2I2FLD9</accession>
<keyword evidence="1" id="KW-1133">Transmembrane helix</keyword>
<sequence length="66" mass="7847">MYVLVFLPPFWLVQMTMLDGWPSYYELLLLVLFFSLFFPFCLGPLILRRESVLVVGIYRCSNPMHI</sequence>
<dbReference type="AlphaFoldDB" id="A0A2I2FLD9"/>
<keyword evidence="1" id="KW-0812">Transmembrane</keyword>
<reference evidence="2 3" key="1">
    <citation type="submission" date="2017-12" db="EMBL/GenBank/DDBJ databases">
        <authorList>
            <consortium name="DOE Joint Genome Institute"/>
            <person name="Haridas S."/>
            <person name="Kjaerbolling I."/>
            <person name="Vesth T.C."/>
            <person name="Frisvad J.C."/>
            <person name="Nybo J.L."/>
            <person name="Theobald S."/>
            <person name="Kuo A."/>
            <person name="Bowyer P."/>
            <person name="Matsuda Y."/>
            <person name="Mondo S."/>
            <person name="Lyhne E.K."/>
            <person name="Kogle M.E."/>
            <person name="Clum A."/>
            <person name="Lipzen A."/>
            <person name="Salamov A."/>
            <person name="Ngan C.Y."/>
            <person name="Daum C."/>
            <person name="Chiniquy J."/>
            <person name="Barry K."/>
            <person name="LaButti K."/>
            <person name="Simmons B.A."/>
            <person name="Magnuson J.K."/>
            <person name="Mortensen U.H."/>
            <person name="Larsen T.O."/>
            <person name="Grigoriev I.V."/>
            <person name="Baker S.E."/>
            <person name="Andersen M.R."/>
            <person name="Nordberg H.P."/>
            <person name="Cantor M.N."/>
            <person name="Hua S.X."/>
        </authorList>
    </citation>
    <scope>NUCLEOTIDE SEQUENCE [LARGE SCALE GENOMIC DNA]</scope>
    <source>
        <strain evidence="2 3">CBS 102.13</strain>
    </source>
</reference>
<dbReference type="GeneID" id="36527974"/>
<evidence type="ECO:0000256" key="1">
    <source>
        <dbReference type="SAM" id="Phobius"/>
    </source>
</evidence>
<dbReference type="EMBL" id="KZ559120">
    <property type="protein sequence ID" value="PLB41457.1"/>
    <property type="molecule type" value="Genomic_DNA"/>
</dbReference>
<dbReference type="RefSeq" id="XP_024675469.1">
    <property type="nucleotide sequence ID" value="XM_024820814.1"/>
</dbReference>
<dbReference type="Proteomes" id="UP000234585">
    <property type="component" value="Unassembled WGS sequence"/>
</dbReference>
<organism evidence="2 3">
    <name type="scientific">Aspergillus candidus</name>
    <dbReference type="NCBI Taxonomy" id="41067"/>
    <lineage>
        <taxon>Eukaryota</taxon>
        <taxon>Fungi</taxon>
        <taxon>Dikarya</taxon>
        <taxon>Ascomycota</taxon>
        <taxon>Pezizomycotina</taxon>
        <taxon>Eurotiomycetes</taxon>
        <taxon>Eurotiomycetidae</taxon>
        <taxon>Eurotiales</taxon>
        <taxon>Aspergillaceae</taxon>
        <taxon>Aspergillus</taxon>
        <taxon>Aspergillus subgen. Circumdati</taxon>
    </lineage>
</organism>
<keyword evidence="1" id="KW-0472">Membrane</keyword>
<gene>
    <name evidence="2" type="ORF">BDW47DRAFT_99101</name>
</gene>
<feature type="transmembrane region" description="Helical" evidence="1">
    <location>
        <begin position="28"/>
        <end position="47"/>
    </location>
</feature>